<comment type="caution">
    <text evidence="3">The sequence shown here is derived from an EMBL/GenBank/DDBJ whole genome shotgun (WGS) entry which is preliminary data.</text>
</comment>
<dbReference type="AlphaFoldDB" id="A0AAW1P920"/>
<reference evidence="3 4" key="1">
    <citation type="journal article" date="2024" name="Nat. Commun.">
        <title>Phylogenomics reveals the evolutionary origins of lichenization in chlorophyte algae.</title>
        <authorList>
            <person name="Puginier C."/>
            <person name="Libourel C."/>
            <person name="Otte J."/>
            <person name="Skaloud P."/>
            <person name="Haon M."/>
            <person name="Grisel S."/>
            <person name="Petersen M."/>
            <person name="Berrin J.G."/>
            <person name="Delaux P.M."/>
            <person name="Dal Grande F."/>
            <person name="Keller J."/>
        </authorList>
    </citation>
    <scope>NUCLEOTIDE SEQUENCE [LARGE SCALE GENOMIC DNA]</scope>
    <source>
        <strain evidence="3 4">SAG 2043</strain>
    </source>
</reference>
<feature type="compositionally biased region" description="Basic and acidic residues" evidence="1">
    <location>
        <begin position="272"/>
        <end position="282"/>
    </location>
</feature>
<protein>
    <submittedName>
        <fullName evidence="3">Uncharacterized protein</fullName>
    </submittedName>
</protein>
<evidence type="ECO:0000256" key="1">
    <source>
        <dbReference type="SAM" id="MobiDB-lite"/>
    </source>
</evidence>
<feature type="transmembrane region" description="Helical" evidence="2">
    <location>
        <begin position="61"/>
        <end position="80"/>
    </location>
</feature>
<dbReference type="EMBL" id="JALJOR010000014">
    <property type="protein sequence ID" value="KAK9806343.1"/>
    <property type="molecule type" value="Genomic_DNA"/>
</dbReference>
<feature type="transmembrane region" description="Helical" evidence="2">
    <location>
        <begin position="130"/>
        <end position="149"/>
    </location>
</feature>
<name>A0AAW1P920_9CHLO</name>
<feature type="region of interest" description="Disordered" evidence="1">
    <location>
        <begin position="263"/>
        <end position="282"/>
    </location>
</feature>
<keyword evidence="2" id="KW-1133">Transmembrane helix</keyword>
<evidence type="ECO:0000313" key="4">
    <source>
        <dbReference type="Proteomes" id="UP001489004"/>
    </source>
</evidence>
<organism evidence="3 4">
    <name type="scientific">[Myrmecia] bisecta</name>
    <dbReference type="NCBI Taxonomy" id="41462"/>
    <lineage>
        <taxon>Eukaryota</taxon>
        <taxon>Viridiplantae</taxon>
        <taxon>Chlorophyta</taxon>
        <taxon>core chlorophytes</taxon>
        <taxon>Trebouxiophyceae</taxon>
        <taxon>Trebouxiales</taxon>
        <taxon>Trebouxiaceae</taxon>
        <taxon>Myrmecia</taxon>
    </lineage>
</organism>
<keyword evidence="4" id="KW-1185">Reference proteome</keyword>
<keyword evidence="2" id="KW-0472">Membrane</keyword>
<evidence type="ECO:0000256" key="2">
    <source>
        <dbReference type="SAM" id="Phobius"/>
    </source>
</evidence>
<proteinExistence type="predicted"/>
<dbReference type="Proteomes" id="UP001489004">
    <property type="component" value="Unassembled WGS sequence"/>
</dbReference>
<evidence type="ECO:0000313" key="3">
    <source>
        <dbReference type="EMBL" id="KAK9806343.1"/>
    </source>
</evidence>
<accession>A0AAW1P920</accession>
<sequence length="282" mass="30535">MSRNLRSTASALAAIGFTVPSILCPWYTVCSSVGVASTGFNSSVCTSISIAQAASGFKARWLLVFLFPAVTAFAAALAKYSRRQHVGAVFSCLQAVISVVGITFLCVFGGRLAEHALPDGVAVYTHRLGWYMALASNIAALLVGAIGTSPPSPSQGCKREWPTAPSTPKVDNNITADLEQGVIGIPSEPSHVASPARRTPLMPRQAMLNRFNVHDNPMAFDSLMPMRLKMAAEPVADHEQEEIIPDIPEHEMSNEEYERSLRHRFANMHSQRGTDENRPADE</sequence>
<feature type="transmembrane region" description="Helical" evidence="2">
    <location>
        <begin position="87"/>
        <end position="110"/>
    </location>
</feature>
<gene>
    <name evidence="3" type="ORF">WJX72_010795</name>
</gene>
<keyword evidence="2" id="KW-0812">Transmembrane</keyword>